<dbReference type="InterPro" id="IPR007343">
    <property type="entry name" value="Uncharacterised_pept_Zn_put"/>
</dbReference>
<keyword evidence="3 6" id="KW-1133">Transmembrane helix</keyword>
<dbReference type="Proteomes" id="UP001595816">
    <property type="component" value="Unassembled WGS sequence"/>
</dbReference>
<name>A0ABV8LW74_9ACTN</name>
<evidence type="ECO:0000256" key="5">
    <source>
        <dbReference type="SAM" id="MobiDB-lite"/>
    </source>
</evidence>
<sequence length="287" mass="30071">MDLNKDAQIDTGQIEDRRGAGGGGLSGIPLPSGRGGWIVTIVFLLVALAGGGVLGGNMLSDGGDSGDLAAKCAASNPNRLDEPDCRSALFVTSIQDYWQDALPATAGKQYQQAKTVFFSQAVSTGCGQADSSVGPFYCPPDGKVYIDLSFYDELESRFGARGVFAQAYVLAHEYGHHVQNLLGVGVGGQGDSVPVELQADCYSGVWAKHATQTTDASGRPLIKSLSQADIQSALDAAAAVGDDTIQRKTTGHVDESKFTHGSAAQRQHWFSTGYEGGDPKVCDTFNS</sequence>
<evidence type="ECO:0000256" key="6">
    <source>
        <dbReference type="SAM" id="Phobius"/>
    </source>
</evidence>
<feature type="region of interest" description="Disordered" evidence="5">
    <location>
        <begin position="1"/>
        <end position="25"/>
    </location>
</feature>
<organism evidence="7 8">
    <name type="scientific">Hamadaea flava</name>
    <dbReference type="NCBI Taxonomy" id="1742688"/>
    <lineage>
        <taxon>Bacteria</taxon>
        <taxon>Bacillati</taxon>
        <taxon>Actinomycetota</taxon>
        <taxon>Actinomycetes</taxon>
        <taxon>Micromonosporales</taxon>
        <taxon>Micromonosporaceae</taxon>
        <taxon>Hamadaea</taxon>
    </lineage>
</organism>
<proteinExistence type="predicted"/>
<comment type="caution">
    <text evidence="7">The sequence shown here is derived from an EMBL/GenBank/DDBJ whole genome shotgun (WGS) entry which is preliminary data.</text>
</comment>
<evidence type="ECO:0000256" key="4">
    <source>
        <dbReference type="ARBA" id="ARBA00023136"/>
    </source>
</evidence>
<keyword evidence="8" id="KW-1185">Reference proteome</keyword>
<gene>
    <name evidence="7" type="ORF">ACFOZ4_26100</name>
</gene>
<evidence type="ECO:0000313" key="7">
    <source>
        <dbReference type="EMBL" id="MFC4134099.1"/>
    </source>
</evidence>
<evidence type="ECO:0000256" key="1">
    <source>
        <dbReference type="ARBA" id="ARBA00004167"/>
    </source>
</evidence>
<keyword evidence="4 6" id="KW-0472">Membrane</keyword>
<dbReference type="RefSeq" id="WP_253761714.1">
    <property type="nucleotide sequence ID" value="NZ_JAMZDZ010000001.1"/>
</dbReference>
<accession>A0ABV8LW74</accession>
<feature type="transmembrane region" description="Helical" evidence="6">
    <location>
        <begin position="35"/>
        <end position="55"/>
    </location>
</feature>
<evidence type="ECO:0000313" key="8">
    <source>
        <dbReference type="Proteomes" id="UP001595816"/>
    </source>
</evidence>
<evidence type="ECO:0000256" key="2">
    <source>
        <dbReference type="ARBA" id="ARBA00022692"/>
    </source>
</evidence>
<reference evidence="8" key="1">
    <citation type="journal article" date="2019" name="Int. J. Syst. Evol. Microbiol.">
        <title>The Global Catalogue of Microorganisms (GCM) 10K type strain sequencing project: providing services to taxonomists for standard genome sequencing and annotation.</title>
        <authorList>
            <consortium name="The Broad Institute Genomics Platform"/>
            <consortium name="The Broad Institute Genome Sequencing Center for Infectious Disease"/>
            <person name="Wu L."/>
            <person name="Ma J."/>
        </authorList>
    </citation>
    <scope>NUCLEOTIDE SEQUENCE [LARGE SCALE GENOMIC DNA]</scope>
    <source>
        <strain evidence="8">CGMCC 4.7289</strain>
    </source>
</reference>
<dbReference type="PANTHER" id="PTHR30168:SF0">
    <property type="entry name" value="INNER MEMBRANE PROTEIN"/>
    <property type="match status" value="1"/>
</dbReference>
<feature type="compositionally biased region" description="Basic and acidic residues" evidence="5">
    <location>
        <begin position="1"/>
        <end position="19"/>
    </location>
</feature>
<comment type="subcellular location">
    <subcellularLocation>
        <location evidence="1">Membrane</location>
        <topology evidence="1">Single-pass membrane protein</topology>
    </subcellularLocation>
</comment>
<dbReference type="Pfam" id="PF04228">
    <property type="entry name" value="Zn_peptidase"/>
    <property type="match status" value="1"/>
</dbReference>
<protein>
    <submittedName>
        <fullName evidence="7">Neutral zinc metallopeptidase</fullName>
    </submittedName>
</protein>
<keyword evidence="2 6" id="KW-0812">Transmembrane</keyword>
<dbReference type="EMBL" id="JBHSAY010000015">
    <property type="protein sequence ID" value="MFC4134099.1"/>
    <property type="molecule type" value="Genomic_DNA"/>
</dbReference>
<dbReference type="PANTHER" id="PTHR30168">
    <property type="entry name" value="PUTATIVE MEMBRANE PROTEIN YPFJ"/>
    <property type="match status" value="1"/>
</dbReference>
<evidence type="ECO:0000256" key="3">
    <source>
        <dbReference type="ARBA" id="ARBA00022989"/>
    </source>
</evidence>